<reference evidence="3" key="3">
    <citation type="submission" date="2025-09" db="UniProtKB">
        <authorList>
            <consortium name="Ensembl"/>
        </authorList>
    </citation>
    <scope>IDENTIFICATION</scope>
</reference>
<evidence type="ECO:0000313" key="3">
    <source>
        <dbReference type="Ensembl" id="ENSGWIP00000051305.1"/>
    </source>
</evidence>
<dbReference type="GO" id="GO:2001069">
    <property type="term" value="F:glycogen binding"/>
    <property type="evidence" value="ECO:0007669"/>
    <property type="project" value="TreeGrafter"/>
</dbReference>
<dbReference type="GO" id="GO:0000164">
    <property type="term" value="C:protein phosphatase type 1 complex"/>
    <property type="evidence" value="ECO:0007669"/>
    <property type="project" value="TreeGrafter"/>
</dbReference>
<keyword evidence="4" id="KW-1185">Reference proteome</keyword>
<dbReference type="PANTHER" id="PTHR12307:SF15">
    <property type="entry name" value="PROTEIN PHOSPHATASE 1 REGULATORY SUBUNIT 3C"/>
    <property type="match status" value="1"/>
</dbReference>
<evidence type="ECO:0000313" key="4">
    <source>
        <dbReference type="Proteomes" id="UP000694680"/>
    </source>
</evidence>
<sequence>MHKVGYVFSFLYLIQFKYPPLKLRSISNLCSSSCLESPSAGGLGHAADPQSAPTSLPTRLPQSTNYPQRTSLLSLPRISSPVSTLAPLPAAPGPRSCLRKCSAIRNKKRVVFADTKGLALTAVRFFIPETTYFTTSPAMGIFSNRHQHHRWRLGFTQQLQDKKNLPERLLDTHVQLGSCKLSEHSLSGRVFASHASTERSVYIRVTFDSWRSHRDIPCTFLQHQQYGGSDVDIFTFDLILPQKIDPLERAEFCVSFRPSFDSAEHWDNNKGQNYRLYFEKDEPMPRVEAGPVSADAHRLAVSQVVT</sequence>
<name>A0A8C5HX48_GOUWI</name>
<feature type="domain" description="CBM21" evidence="2">
    <location>
        <begin position="166"/>
        <end position="277"/>
    </location>
</feature>
<accession>A0A8C5HX48</accession>
<dbReference type="PROSITE" id="PS51159">
    <property type="entry name" value="CBM21"/>
    <property type="match status" value="1"/>
</dbReference>
<dbReference type="PANTHER" id="PTHR12307">
    <property type="entry name" value="PROTEIN PHOSPHATASE 1 REGULATORY SUBUNIT"/>
    <property type="match status" value="1"/>
</dbReference>
<evidence type="ECO:0000259" key="2">
    <source>
        <dbReference type="PROSITE" id="PS51159"/>
    </source>
</evidence>
<dbReference type="GO" id="GO:0005979">
    <property type="term" value="P:regulation of glycogen biosynthetic process"/>
    <property type="evidence" value="ECO:0007669"/>
    <property type="project" value="TreeGrafter"/>
</dbReference>
<feature type="region of interest" description="Disordered" evidence="1">
    <location>
        <begin position="41"/>
        <end position="66"/>
    </location>
</feature>
<reference evidence="3" key="1">
    <citation type="submission" date="2020-06" db="EMBL/GenBank/DDBJ databases">
        <authorList>
            <consortium name="Wellcome Sanger Institute Data Sharing"/>
        </authorList>
    </citation>
    <scope>NUCLEOTIDE SEQUENCE [LARGE SCALE GENOMIC DNA]</scope>
</reference>
<proteinExistence type="predicted"/>
<dbReference type="InterPro" id="IPR005036">
    <property type="entry name" value="CBM21_dom"/>
</dbReference>
<dbReference type="Gene3D" id="2.60.40.2440">
    <property type="entry name" value="Carbohydrate binding type-21 domain"/>
    <property type="match status" value="1"/>
</dbReference>
<feature type="compositionally biased region" description="Polar residues" evidence="1">
    <location>
        <begin position="51"/>
        <end position="66"/>
    </location>
</feature>
<dbReference type="Ensembl" id="ENSGWIT00000055389.1">
    <property type="protein sequence ID" value="ENSGWIP00000051305.1"/>
    <property type="gene ID" value="ENSGWIG00000024879.1"/>
</dbReference>
<organism evidence="3 4">
    <name type="scientific">Gouania willdenowi</name>
    <name type="common">Blunt-snouted clingfish</name>
    <name type="synonym">Lepadogaster willdenowi</name>
    <dbReference type="NCBI Taxonomy" id="441366"/>
    <lineage>
        <taxon>Eukaryota</taxon>
        <taxon>Metazoa</taxon>
        <taxon>Chordata</taxon>
        <taxon>Craniata</taxon>
        <taxon>Vertebrata</taxon>
        <taxon>Euteleostomi</taxon>
        <taxon>Actinopterygii</taxon>
        <taxon>Neopterygii</taxon>
        <taxon>Teleostei</taxon>
        <taxon>Neoteleostei</taxon>
        <taxon>Acanthomorphata</taxon>
        <taxon>Ovalentaria</taxon>
        <taxon>Blenniimorphae</taxon>
        <taxon>Blenniiformes</taxon>
        <taxon>Gobiesocoidei</taxon>
        <taxon>Gobiesocidae</taxon>
        <taxon>Gobiesocinae</taxon>
        <taxon>Gouania</taxon>
    </lineage>
</organism>
<dbReference type="InterPro" id="IPR050782">
    <property type="entry name" value="PP1_regulatory_subunit_3"/>
</dbReference>
<dbReference type="Proteomes" id="UP000694680">
    <property type="component" value="Chromosome 12"/>
</dbReference>
<dbReference type="Pfam" id="PF03370">
    <property type="entry name" value="CBM_21"/>
    <property type="match status" value="1"/>
</dbReference>
<dbReference type="GO" id="GO:0008157">
    <property type="term" value="F:protein phosphatase 1 binding"/>
    <property type="evidence" value="ECO:0007669"/>
    <property type="project" value="TreeGrafter"/>
</dbReference>
<dbReference type="AlphaFoldDB" id="A0A8C5HX48"/>
<protein>
    <recommendedName>
        <fullName evidence="2">CBM21 domain-containing protein</fullName>
    </recommendedName>
</protein>
<reference evidence="3" key="2">
    <citation type="submission" date="2025-08" db="UniProtKB">
        <authorList>
            <consortium name="Ensembl"/>
        </authorList>
    </citation>
    <scope>IDENTIFICATION</scope>
</reference>
<evidence type="ECO:0000256" key="1">
    <source>
        <dbReference type="SAM" id="MobiDB-lite"/>
    </source>
</evidence>
<dbReference type="InterPro" id="IPR038175">
    <property type="entry name" value="CBM21_dom_sf"/>
</dbReference>